<keyword evidence="12" id="KW-0808">Transferase</keyword>
<accession>A0A099T2V8</accession>
<comment type="pathway">
    <text evidence="3">Cofactor biosynthesis; adenosylcobalamin biosynthesis.</text>
</comment>
<dbReference type="InterPro" id="IPR004839">
    <property type="entry name" value="Aminotransferase_I/II_large"/>
</dbReference>
<keyword evidence="12" id="KW-0032">Aminotransferase</keyword>
<dbReference type="InterPro" id="IPR007212">
    <property type="entry name" value="Zf-like"/>
</dbReference>
<dbReference type="CDD" id="cd00609">
    <property type="entry name" value="AAT_like"/>
    <property type="match status" value="1"/>
</dbReference>
<dbReference type="InterPro" id="IPR005860">
    <property type="entry name" value="CobD"/>
</dbReference>
<organism evidence="12 13">
    <name type="scientific">Methanococcoides methylutens</name>
    <dbReference type="NCBI Taxonomy" id="2226"/>
    <lineage>
        <taxon>Archaea</taxon>
        <taxon>Methanobacteriati</taxon>
        <taxon>Methanobacteriota</taxon>
        <taxon>Stenosarchaea group</taxon>
        <taxon>Methanomicrobia</taxon>
        <taxon>Methanosarcinales</taxon>
        <taxon>Methanosarcinaceae</taxon>
        <taxon>Methanococcoides</taxon>
    </lineage>
</organism>
<dbReference type="Pfam" id="PF00155">
    <property type="entry name" value="Aminotran_1_2"/>
    <property type="match status" value="1"/>
</dbReference>
<feature type="domain" description="Aminotransferase class I/classII large" evidence="10">
    <location>
        <begin position="67"/>
        <end position="379"/>
    </location>
</feature>
<keyword evidence="7" id="KW-0456">Lyase</keyword>
<evidence type="ECO:0000256" key="5">
    <source>
        <dbReference type="ARBA" id="ARBA00022573"/>
    </source>
</evidence>
<reference evidence="12 13" key="1">
    <citation type="submission" date="2014-09" db="EMBL/GenBank/DDBJ databases">
        <title>Draft genome sequence of an obligately methylotrophic methanogen, Methanococcoides methylutens, isolated from marine sediment.</title>
        <authorList>
            <person name="Guan Y."/>
            <person name="Ngugi D.K."/>
            <person name="Blom J."/>
            <person name="Ali S."/>
            <person name="Ferry J.G."/>
            <person name="Stingl U."/>
        </authorList>
    </citation>
    <scope>NUCLEOTIDE SEQUENCE [LARGE SCALE GENOMIC DNA]</scope>
    <source>
        <strain evidence="12 13">DSM 2657</strain>
    </source>
</reference>
<feature type="domain" description="Cysteine-rich small" evidence="11">
    <location>
        <begin position="409"/>
        <end position="480"/>
    </location>
</feature>
<dbReference type="Proteomes" id="UP000029859">
    <property type="component" value="Unassembled WGS sequence"/>
</dbReference>
<dbReference type="AlphaFoldDB" id="A0A099T2V8"/>
<dbReference type="InterPro" id="IPR015422">
    <property type="entry name" value="PyrdxlP-dep_Trfase_small"/>
</dbReference>
<protein>
    <recommendedName>
        <fullName evidence="4">threonine-phosphate decarboxylase</fullName>
        <ecNumber evidence="4">4.1.1.81</ecNumber>
    </recommendedName>
    <alternativeName>
        <fullName evidence="8">L-threonine-O-3-phosphate decarboxylase</fullName>
    </alternativeName>
</protein>
<dbReference type="GO" id="GO:0030170">
    <property type="term" value="F:pyridoxal phosphate binding"/>
    <property type="evidence" value="ECO:0007669"/>
    <property type="project" value="InterPro"/>
</dbReference>
<evidence type="ECO:0000256" key="6">
    <source>
        <dbReference type="ARBA" id="ARBA00022898"/>
    </source>
</evidence>
<evidence type="ECO:0000313" key="12">
    <source>
        <dbReference type="EMBL" id="KGK99199.1"/>
    </source>
</evidence>
<gene>
    <name evidence="12" type="ORF">LI82_04000</name>
</gene>
<dbReference type="OrthoDB" id="39225at2157"/>
<dbReference type="RefSeq" id="WP_048193610.1">
    <property type="nucleotide sequence ID" value="NZ_CAAGSM010000002.1"/>
</dbReference>
<evidence type="ECO:0000256" key="3">
    <source>
        <dbReference type="ARBA" id="ARBA00004953"/>
    </source>
</evidence>
<dbReference type="UniPathway" id="UPA00148"/>
<sequence length="498" mass="55697">MSHKKQIPLKDHVVELACPAHGGLIREMADRYGIPESDMLDLSASLNPLGSPFDHPSGGLDLDDVMERAAQRFAQYPDNRYLEYRSAAVNFLGNGLSVDNIVPGNGSCEIIRLVAEAVLERGDIVLIPHPTFAEYEQQCKVAGADVRYIKQEEVMGLSDEILESAKLLFVCNPNNPSGKLRKREDLLDLARRCELNHTLLFVDEAFIELADDPSQSIADMVDDNDHLFILRSLTKDFAIPGVRIGFGVASKRMAEALNTSRLSWNLGSIPEEIGVALMNMEGGCNSPYLVQSREAIKKDREYLIERISRIRKFIPIDTTINYILVDISNSSFDSTELTERLASHGVLIRDCSSFPFMGKDYVRIAVRPKEETDRLSRAIGKVVVEKARESARSDLICMLESGDAKPQGPNTDCPYYPCHHFPGQDCTFCFCPFYKCEDERTGGKWVDRSSGGKVWSCEDCVVVHQKDVVEKILNELSGEGQMDDKLKKAWTKVVEPLL</sequence>
<comment type="cofactor">
    <cofactor evidence="1">
        <name>pyridoxal 5'-phosphate</name>
        <dbReference type="ChEBI" id="CHEBI:597326"/>
    </cofactor>
</comment>
<evidence type="ECO:0000256" key="7">
    <source>
        <dbReference type="ARBA" id="ARBA00023239"/>
    </source>
</evidence>
<dbReference type="InterPro" id="IPR015424">
    <property type="entry name" value="PyrdxlP-dep_Trfase"/>
</dbReference>
<comment type="catalytic activity">
    <reaction evidence="9">
        <text>O-phospho-L-threonine + H(+) = (R)-1-aminopropan-2-yl phosphate + CO2</text>
        <dbReference type="Rhea" id="RHEA:11492"/>
        <dbReference type="ChEBI" id="CHEBI:15378"/>
        <dbReference type="ChEBI" id="CHEBI:16526"/>
        <dbReference type="ChEBI" id="CHEBI:58563"/>
        <dbReference type="ChEBI" id="CHEBI:58675"/>
        <dbReference type="EC" id="4.1.1.81"/>
    </reaction>
</comment>
<dbReference type="NCBIfam" id="TIGR01140">
    <property type="entry name" value="L_thr_O3P_dcar"/>
    <property type="match status" value="1"/>
</dbReference>
<comment type="function">
    <text evidence="2">Decarboxylates L-threonine-O-3-phosphate to yield (R)-1-amino-2-propanol O-2-phosphate, the precursor for the linkage between the nucleotide loop and the corrin ring in cobalamin.</text>
</comment>
<dbReference type="Pfam" id="PF04071">
    <property type="entry name" value="zf-like"/>
    <property type="match status" value="1"/>
</dbReference>
<dbReference type="InterPro" id="IPR015421">
    <property type="entry name" value="PyrdxlP-dep_Trfase_major"/>
</dbReference>
<evidence type="ECO:0000256" key="9">
    <source>
        <dbReference type="ARBA" id="ARBA00048531"/>
    </source>
</evidence>
<dbReference type="PANTHER" id="PTHR42885">
    <property type="entry name" value="HISTIDINOL-PHOSPHATE AMINOTRANSFERASE-RELATED"/>
    <property type="match status" value="1"/>
</dbReference>
<keyword evidence="13" id="KW-1185">Reference proteome</keyword>
<dbReference type="PANTHER" id="PTHR42885:SF1">
    <property type="entry name" value="THREONINE-PHOSPHATE DECARBOXYLASE"/>
    <property type="match status" value="1"/>
</dbReference>
<dbReference type="SUPFAM" id="SSF53383">
    <property type="entry name" value="PLP-dependent transferases"/>
    <property type="match status" value="1"/>
</dbReference>
<dbReference type="Gene3D" id="3.90.1150.10">
    <property type="entry name" value="Aspartate Aminotransferase, domain 1"/>
    <property type="match status" value="1"/>
</dbReference>
<dbReference type="EMBL" id="JRHO01000009">
    <property type="protein sequence ID" value="KGK99199.1"/>
    <property type="molecule type" value="Genomic_DNA"/>
</dbReference>
<comment type="caution">
    <text evidence="12">The sequence shown here is derived from an EMBL/GenBank/DDBJ whole genome shotgun (WGS) entry which is preliminary data.</text>
</comment>
<dbReference type="GO" id="GO:0008483">
    <property type="term" value="F:transaminase activity"/>
    <property type="evidence" value="ECO:0007669"/>
    <property type="project" value="UniProtKB-KW"/>
</dbReference>
<proteinExistence type="predicted"/>
<dbReference type="EC" id="4.1.1.81" evidence="4"/>
<evidence type="ECO:0000256" key="8">
    <source>
        <dbReference type="ARBA" id="ARBA00029996"/>
    </source>
</evidence>
<evidence type="ECO:0000256" key="4">
    <source>
        <dbReference type="ARBA" id="ARBA00012285"/>
    </source>
</evidence>
<name>A0A099T2V8_METMT</name>
<dbReference type="GO" id="GO:0048472">
    <property type="term" value="F:threonine-phosphate decarboxylase activity"/>
    <property type="evidence" value="ECO:0007669"/>
    <property type="project" value="UniProtKB-EC"/>
</dbReference>
<evidence type="ECO:0000259" key="10">
    <source>
        <dbReference type="Pfam" id="PF00155"/>
    </source>
</evidence>
<keyword evidence="5" id="KW-0169">Cobalamin biosynthesis</keyword>
<keyword evidence="6" id="KW-0663">Pyridoxal phosphate</keyword>
<evidence type="ECO:0000313" key="13">
    <source>
        <dbReference type="Proteomes" id="UP000029859"/>
    </source>
</evidence>
<evidence type="ECO:0000256" key="2">
    <source>
        <dbReference type="ARBA" id="ARBA00003444"/>
    </source>
</evidence>
<dbReference type="Gene3D" id="3.40.640.10">
    <property type="entry name" value="Type I PLP-dependent aspartate aminotransferase-like (Major domain)"/>
    <property type="match status" value="1"/>
</dbReference>
<dbReference type="GO" id="GO:0009236">
    <property type="term" value="P:cobalamin biosynthetic process"/>
    <property type="evidence" value="ECO:0007669"/>
    <property type="project" value="UniProtKB-UniPathway"/>
</dbReference>
<evidence type="ECO:0000256" key="1">
    <source>
        <dbReference type="ARBA" id="ARBA00001933"/>
    </source>
</evidence>
<evidence type="ECO:0000259" key="11">
    <source>
        <dbReference type="Pfam" id="PF04071"/>
    </source>
</evidence>